<gene>
    <name evidence="5" type="ORF">PLEOSDRAFT_1113189</name>
</gene>
<dbReference type="Pfam" id="PF08241">
    <property type="entry name" value="Methyltransf_11"/>
    <property type="match status" value="1"/>
</dbReference>
<dbReference type="PANTHER" id="PTHR44942">
    <property type="entry name" value="METHYLTRANSF_11 DOMAIN-CONTAINING PROTEIN"/>
    <property type="match status" value="1"/>
</dbReference>
<protein>
    <recommendedName>
        <fullName evidence="4">Methyltransferase type 11 domain-containing protein</fullName>
    </recommendedName>
</protein>
<accession>A0A067NSX8</accession>
<dbReference type="HOGENOM" id="CLU_049344_1_1_1"/>
<evidence type="ECO:0000313" key="6">
    <source>
        <dbReference type="Proteomes" id="UP000027073"/>
    </source>
</evidence>
<sequence>MATFAKQSFNTSIYASFRPNYPRQLYDLIFKFHEHGTASPIAGTSPSDVKFPPCRWNRAVDLGCGTGQATTELTPFKRVTGVDPSEKMIEGARSSVVSLGLKHSAQFDFVQSSAESLEFLEDGTVDLITAAQACHWFTWQKAWPEFARVLRPGGSAAFWVYSEFRFSRHPSLTPLITDYAQGKDPENSLGPYWQQPGRRILEDHLLAVPEPADILGPGAFAKLQRVYFTGDHYPLLPDPKLPVILRKRMTWTDLLAYLHTWSSLNTFQEKYPGDAEHADGDIATRFWKSLKEGAAVSNDADEVDIEFPLALLLVKKL</sequence>
<dbReference type="InterPro" id="IPR013216">
    <property type="entry name" value="Methyltransf_11"/>
</dbReference>
<keyword evidence="2" id="KW-0489">Methyltransferase</keyword>
<dbReference type="GO" id="GO:0008757">
    <property type="term" value="F:S-adenosylmethionine-dependent methyltransferase activity"/>
    <property type="evidence" value="ECO:0007669"/>
    <property type="project" value="InterPro"/>
</dbReference>
<dbReference type="InParanoid" id="A0A067NSX8"/>
<proteinExistence type="inferred from homology"/>
<comment type="similarity">
    <text evidence="1">Belongs to the methyltransferase superfamily.</text>
</comment>
<keyword evidence="3" id="KW-0808">Transferase</keyword>
<reference evidence="6" key="1">
    <citation type="journal article" date="2014" name="Proc. Natl. Acad. Sci. U.S.A.">
        <title>Extensive sampling of basidiomycete genomes demonstrates inadequacy of the white-rot/brown-rot paradigm for wood decay fungi.</title>
        <authorList>
            <person name="Riley R."/>
            <person name="Salamov A.A."/>
            <person name="Brown D.W."/>
            <person name="Nagy L.G."/>
            <person name="Floudas D."/>
            <person name="Held B.W."/>
            <person name="Levasseur A."/>
            <person name="Lombard V."/>
            <person name="Morin E."/>
            <person name="Otillar R."/>
            <person name="Lindquist E.A."/>
            <person name="Sun H."/>
            <person name="LaButti K.M."/>
            <person name="Schmutz J."/>
            <person name="Jabbour D."/>
            <person name="Luo H."/>
            <person name="Baker S.E."/>
            <person name="Pisabarro A.G."/>
            <person name="Walton J.D."/>
            <person name="Blanchette R.A."/>
            <person name="Henrissat B."/>
            <person name="Martin F."/>
            <person name="Cullen D."/>
            <person name="Hibbett D.S."/>
            <person name="Grigoriev I.V."/>
        </authorList>
    </citation>
    <scope>NUCLEOTIDE SEQUENCE [LARGE SCALE GENOMIC DNA]</scope>
    <source>
        <strain evidence="6">PC15</strain>
    </source>
</reference>
<evidence type="ECO:0000259" key="4">
    <source>
        <dbReference type="Pfam" id="PF08241"/>
    </source>
</evidence>
<dbReference type="EMBL" id="KL198009">
    <property type="protein sequence ID" value="KDQ26721.1"/>
    <property type="molecule type" value="Genomic_DNA"/>
</dbReference>
<dbReference type="InterPro" id="IPR051052">
    <property type="entry name" value="Diverse_substrate_MTase"/>
</dbReference>
<dbReference type="CDD" id="cd02440">
    <property type="entry name" value="AdoMet_MTases"/>
    <property type="match status" value="1"/>
</dbReference>
<evidence type="ECO:0000256" key="1">
    <source>
        <dbReference type="ARBA" id="ARBA00008361"/>
    </source>
</evidence>
<dbReference type="InterPro" id="IPR029063">
    <property type="entry name" value="SAM-dependent_MTases_sf"/>
</dbReference>
<dbReference type="OrthoDB" id="10027013at2759"/>
<dbReference type="GO" id="GO:0032259">
    <property type="term" value="P:methylation"/>
    <property type="evidence" value="ECO:0007669"/>
    <property type="project" value="UniProtKB-KW"/>
</dbReference>
<dbReference type="AlphaFoldDB" id="A0A067NSX8"/>
<dbReference type="SUPFAM" id="SSF53335">
    <property type="entry name" value="S-adenosyl-L-methionine-dependent methyltransferases"/>
    <property type="match status" value="1"/>
</dbReference>
<evidence type="ECO:0000256" key="2">
    <source>
        <dbReference type="ARBA" id="ARBA00022603"/>
    </source>
</evidence>
<name>A0A067NSX8_PLEO1</name>
<dbReference type="Proteomes" id="UP000027073">
    <property type="component" value="Unassembled WGS sequence"/>
</dbReference>
<dbReference type="Gene3D" id="3.40.50.150">
    <property type="entry name" value="Vaccinia Virus protein VP39"/>
    <property type="match status" value="1"/>
</dbReference>
<dbReference type="PANTHER" id="PTHR44942:SF4">
    <property type="entry name" value="METHYLTRANSFERASE TYPE 11 DOMAIN-CONTAINING PROTEIN"/>
    <property type="match status" value="1"/>
</dbReference>
<dbReference type="STRING" id="1137138.A0A067NSX8"/>
<feature type="domain" description="Methyltransferase type 11" evidence="4">
    <location>
        <begin position="60"/>
        <end position="158"/>
    </location>
</feature>
<dbReference type="VEuPathDB" id="FungiDB:PLEOSDRAFT_1113189"/>
<evidence type="ECO:0000313" key="5">
    <source>
        <dbReference type="EMBL" id="KDQ26721.1"/>
    </source>
</evidence>
<evidence type="ECO:0000256" key="3">
    <source>
        <dbReference type="ARBA" id="ARBA00022679"/>
    </source>
</evidence>
<organism evidence="5 6">
    <name type="scientific">Pleurotus ostreatus (strain PC15)</name>
    <name type="common">Oyster mushroom</name>
    <dbReference type="NCBI Taxonomy" id="1137138"/>
    <lineage>
        <taxon>Eukaryota</taxon>
        <taxon>Fungi</taxon>
        <taxon>Dikarya</taxon>
        <taxon>Basidiomycota</taxon>
        <taxon>Agaricomycotina</taxon>
        <taxon>Agaricomycetes</taxon>
        <taxon>Agaricomycetidae</taxon>
        <taxon>Agaricales</taxon>
        <taxon>Pleurotineae</taxon>
        <taxon>Pleurotaceae</taxon>
        <taxon>Pleurotus</taxon>
    </lineage>
</organism>